<name>A0A672Y5N9_9TELE</name>
<reference evidence="1" key="1">
    <citation type="submission" date="2019-06" db="EMBL/GenBank/DDBJ databases">
        <authorList>
            <consortium name="Wellcome Sanger Institute Data Sharing"/>
        </authorList>
    </citation>
    <scope>NUCLEOTIDE SEQUENCE [LARGE SCALE GENOMIC DNA]</scope>
</reference>
<evidence type="ECO:0000313" key="1">
    <source>
        <dbReference type="Ensembl" id="ENSSORP00005001822.1"/>
    </source>
</evidence>
<reference evidence="1" key="2">
    <citation type="submission" date="2025-08" db="UniProtKB">
        <authorList>
            <consortium name="Ensembl"/>
        </authorList>
    </citation>
    <scope>IDENTIFICATION</scope>
</reference>
<dbReference type="Proteomes" id="UP000472271">
    <property type="component" value="Chromosome 17"/>
</dbReference>
<accession>A0A672Y5N9</accession>
<evidence type="ECO:0000313" key="2">
    <source>
        <dbReference type="Proteomes" id="UP000472271"/>
    </source>
</evidence>
<sequence>MSRSRSRSRLTGFLFCVSGEEYEPSYYKLEGNGTSACLATGFSRNNGTIDKPLFNTSEAERIHGDSLYNDVVLTGPENQDQCKGETQVLTVKPSTETCQDPTVNFVSLTVLGLRLLFIKTVIFNVLMTLRLCSAPPSGACNLNPLAPPPPGF</sequence>
<organism evidence="1 2">
    <name type="scientific">Sphaeramia orbicularis</name>
    <name type="common">orbiculate cardinalfish</name>
    <dbReference type="NCBI Taxonomy" id="375764"/>
    <lineage>
        <taxon>Eukaryota</taxon>
        <taxon>Metazoa</taxon>
        <taxon>Chordata</taxon>
        <taxon>Craniata</taxon>
        <taxon>Vertebrata</taxon>
        <taxon>Euteleostomi</taxon>
        <taxon>Actinopterygii</taxon>
        <taxon>Neopterygii</taxon>
        <taxon>Teleostei</taxon>
        <taxon>Neoteleostei</taxon>
        <taxon>Acanthomorphata</taxon>
        <taxon>Gobiaria</taxon>
        <taxon>Kurtiformes</taxon>
        <taxon>Apogonoidei</taxon>
        <taxon>Apogonidae</taxon>
        <taxon>Apogoninae</taxon>
        <taxon>Sphaeramia</taxon>
    </lineage>
</organism>
<keyword evidence="2" id="KW-1185">Reference proteome</keyword>
<reference evidence="1" key="3">
    <citation type="submission" date="2025-09" db="UniProtKB">
        <authorList>
            <consortium name="Ensembl"/>
        </authorList>
    </citation>
    <scope>IDENTIFICATION</scope>
</reference>
<proteinExistence type="predicted"/>
<protein>
    <submittedName>
        <fullName evidence="1">Uncharacterized protein</fullName>
    </submittedName>
</protein>
<dbReference type="InParanoid" id="A0A672Y5N9"/>
<dbReference type="Ensembl" id="ENSSORT00005001877.1">
    <property type="protein sequence ID" value="ENSSORP00005001822.1"/>
    <property type="gene ID" value="ENSSORG00005001139.1"/>
</dbReference>
<dbReference type="AlphaFoldDB" id="A0A672Y5N9"/>